<gene>
    <name evidence="5" type="ORF">B0H64DRAFT_475089</name>
</gene>
<feature type="domain" description="Zeta toxin" evidence="4">
    <location>
        <begin position="76"/>
        <end position="107"/>
    </location>
</feature>
<organism evidence="5 6">
    <name type="scientific">Chaetomium fimeti</name>
    <dbReference type="NCBI Taxonomy" id="1854472"/>
    <lineage>
        <taxon>Eukaryota</taxon>
        <taxon>Fungi</taxon>
        <taxon>Dikarya</taxon>
        <taxon>Ascomycota</taxon>
        <taxon>Pezizomycotina</taxon>
        <taxon>Sordariomycetes</taxon>
        <taxon>Sordariomycetidae</taxon>
        <taxon>Sordariales</taxon>
        <taxon>Chaetomiaceae</taxon>
        <taxon>Chaetomium</taxon>
    </lineage>
</organism>
<dbReference type="PROSITE" id="PS00675">
    <property type="entry name" value="SIGMA54_INTERACT_1"/>
    <property type="match status" value="1"/>
</dbReference>
<evidence type="ECO:0000313" key="5">
    <source>
        <dbReference type="EMBL" id="KAK3296255.1"/>
    </source>
</evidence>
<dbReference type="InterPro" id="IPR025662">
    <property type="entry name" value="Sigma_54_int_dom_ATP-bd_1"/>
</dbReference>
<feature type="region of interest" description="Disordered" evidence="3">
    <location>
        <begin position="105"/>
        <end position="157"/>
    </location>
</feature>
<reference evidence="5" key="2">
    <citation type="submission" date="2023-06" db="EMBL/GenBank/DDBJ databases">
        <authorList>
            <consortium name="Lawrence Berkeley National Laboratory"/>
            <person name="Haridas S."/>
            <person name="Hensen N."/>
            <person name="Bonometti L."/>
            <person name="Westerberg I."/>
            <person name="Brannstrom I.O."/>
            <person name="Guillou S."/>
            <person name="Cros-Aarteil S."/>
            <person name="Calhoun S."/>
            <person name="Kuo A."/>
            <person name="Mondo S."/>
            <person name="Pangilinan J."/>
            <person name="Riley R."/>
            <person name="Labutti K."/>
            <person name="Andreopoulos B."/>
            <person name="Lipzen A."/>
            <person name="Chen C."/>
            <person name="Yanf M."/>
            <person name="Daum C."/>
            <person name="Ng V."/>
            <person name="Clum A."/>
            <person name="Steindorff A."/>
            <person name="Ohm R."/>
            <person name="Martin F."/>
            <person name="Silar P."/>
            <person name="Natvig D."/>
            <person name="Lalanne C."/>
            <person name="Gautier V."/>
            <person name="Ament-Velasquez S.L."/>
            <person name="Kruys A."/>
            <person name="Hutchinson M.I."/>
            <person name="Powell A.J."/>
            <person name="Barry K."/>
            <person name="Miller A.N."/>
            <person name="Grigoriev I.V."/>
            <person name="Debuchy R."/>
            <person name="Gladieux P."/>
            <person name="Thoren M.H."/>
            <person name="Johannesson H."/>
        </authorList>
    </citation>
    <scope>NUCLEOTIDE SEQUENCE</scope>
    <source>
        <strain evidence="5">CBS 168.71</strain>
    </source>
</reference>
<evidence type="ECO:0000256" key="1">
    <source>
        <dbReference type="ARBA" id="ARBA00022741"/>
    </source>
</evidence>
<name>A0AAE0LT23_9PEZI</name>
<evidence type="ECO:0000313" key="6">
    <source>
        <dbReference type="Proteomes" id="UP001278766"/>
    </source>
</evidence>
<dbReference type="EMBL" id="JAUEPN010000004">
    <property type="protein sequence ID" value="KAK3296255.1"/>
    <property type="molecule type" value="Genomic_DNA"/>
</dbReference>
<protein>
    <submittedName>
        <fullName evidence="5">Zeta toxin-domain-containing protein</fullName>
    </submittedName>
</protein>
<evidence type="ECO:0000256" key="2">
    <source>
        <dbReference type="ARBA" id="ARBA00022840"/>
    </source>
</evidence>
<feature type="region of interest" description="Disordered" evidence="3">
    <location>
        <begin position="271"/>
        <end position="319"/>
    </location>
</feature>
<keyword evidence="2" id="KW-0067">ATP-binding</keyword>
<keyword evidence="1" id="KW-0547">Nucleotide-binding</keyword>
<evidence type="ECO:0000259" key="4">
    <source>
        <dbReference type="Pfam" id="PF06414"/>
    </source>
</evidence>
<feature type="compositionally biased region" description="Basic and acidic residues" evidence="3">
    <location>
        <begin position="271"/>
        <end position="308"/>
    </location>
</feature>
<reference evidence="5" key="1">
    <citation type="journal article" date="2023" name="Mol. Phylogenet. Evol.">
        <title>Genome-scale phylogeny and comparative genomics of the fungal order Sordariales.</title>
        <authorList>
            <person name="Hensen N."/>
            <person name="Bonometti L."/>
            <person name="Westerberg I."/>
            <person name="Brannstrom I.O."/>
            <person name="Guillou S."/>
            <person name="Cros-Aarteil S."/>
            <person name="Calhoun S."/>
            <person name="Haridas S."/>
            <person name="Kuo A."/>
            <person name="Mondo S."/>
            <person name="Pangilinan J."/>
            <person name="Riley R."/>
            <person name="LaButti K."/>
            <person name="Andreopoulos B."/>
            <person name="Lipzen A."/>
            <person name="Chen C."/>
            <person name="Yan M."/>
            <person name="Daum C."/>
            <person name="Ng V."/>
            <person name="Clum A."/>
            <person name="Steindorff A."/>
            <person name="Ohm R.A."/>
            <person name="Martin F."/>
            <person name="Silar P."/>
            <person name="Natvig D.O."/>
            <person name="Lalanne C."/>
            <person name="Gautier V."/>
            <person name="Ament-Velasquez S.L."/>
            <person name="Kruys A."/>
            <person name="Hutchinson M.I."/>
            <person name="Powell A.J."/>
            <person name="Barry K."/>
            <person name="Miller A.N."/>
            <person name="Grigoriev I.V."/>
            <person name="Debuchy R."/>
            <person name="Gladieux P."/>
            <person name="Hiltunen Thoren M."/>
            <person name="Johannesson H."/>
        </authorList>
    </citation>
    <scope>NUCLEOTIDE SEQUENCE</scope>
    <source>
        <strain evidence="5">CBS 168.71</strain>
    </source>
</reference>
<dbReference type="InterPro" id="IPR010488">
    <property type="entry name" value="Zeta_toxin_domain"/>
</dbReference>
<feature type="compositionally biased region" description="Pro residues" evidence="3">
    <location>
        <begin position="110"/>
        <end position="148"/>
    </location>
</feature>
<sequence length="458" mass="49186">MEPTEAPSHAKPQTTTPSNPPTTNTASRSPEEIARLLAGWQITPETHAHILHTRILPTVLHPFLPAAEESTANPQPQPQPQPLAVLLLGQTGAGKTHLAPLLANAFSQQPPSPFPSPSTSPPQPGSQPLPQHPPLSTPQPTPPGQPPHPNRRRNPPLHLTADAYKTHHPHFHTCLAALPATPHLASRLAGPDAARWLEEVCAAAAQARVDVLVETACRRGGGGEGMGRLVGGFVQKGYGVRVVVLGVASGVSWLGVVGRFWRGVMEMEVEKGGEGEVKGDGEGGDGKKGDGGNREKGEGREDKEKGGRQCELGGPMPLRLTPRVVHDESLEGLRGAVGWLDGEGARASEDDKGRVERVVVVRRGLGVVYDNKRIKGGRWEKEPGALKALEREWGRALTEEERRTAEEDIKMLMNLKKPDVDREIEEVQKLIAGLGATDGAMPDMVPFDAVDFIHKELS</sequence>
<feature type="compositionally biased region" description="Low complexity" evidence="3">
    <location>
        <begin position="12"/>
        <end position="25"/>
    </location>
</feature>
<feature type="domain" description="Zeta toxin" evidence="4">
    <location>
        <begin position="154"/>
        <end position="263"/>
    </location>
</feature>
<evidence type="ECO:0000256" key="3">
    <source>
        <dbReference type="SAM" id="MobiDB-lite"/>
    </source>
</evidence>
<dbReference type="GeneID" id="87845029"/>
<dbReference type="Gene3D" id="3.40.50.300">
    <property type="entry name" value="P-loop containing nucleotide triphosphate hydrolases"/>
    <property type="match status" value="1"/>
</dbReference>
<dbReference type="RefSeq" id="XP_062659769.1">
    <property type="nucleotide sequence ID" value="XM_062808081.1"/>
</dbReference>
<dbReference type="InterPro" id="IPR027417">
    <property type="entry name" value="P-loop_NTPase"/>
</dbReference>
<dbReference type="Proteomes" id="UP001278766">
    <property type="component" value="Unassembled WGS sequence"/>
</dbReference>
<proteinExistence type="predicted"/>
<accession>A0AAE0LT23</accession>
<keyword evidence="6" id="KW-1185">Reference proteome</keyword>
<dbReference type="GO" id="GO:0016301">
    <property type="term" value="F:kinase activity"/>
    <property type="evidence" value="ECO:0007669"/>
    <property type="project" value="InterPro"/>
</dbReference>
<feature type="region of interest" description="Disordered" evidence="3">
    <location>
        <begin position="1"/>
        <end position="30"/>
    </location>
</feature>
<dbReference type="GO" id="GO:0005524">
    <property type="term" value="F:ATP binding"/>
    <property type="evidence" value="ECO:0007669"/>
    <property type="project" value="UniProtKB-KW"/>
</dbReference>
<dbReference type="Pfam" id="PF06414">
    <property type="entry name" value="Zeta_toxin"/>
    <property type="match status" value="2"/>
</dbReference>
<comment type="caution">
    <text evidence="5">The sequence shown here is derived from an EMBL/GenBank/DDBJ whole genome shotgun (WGS) entry which is preliminary data.</text>
</comment>
<dbReference type="AlphaFoldDB" id="A0AAE0LT23"/>